<gene>
    <name evidence="1" type="ORF">BJY26_000404</name>
</gene>
<protein>
    <submittedName>
        <fullName evidence="1">Zn ribbon nucleic-acid-binding protein</fullName>
    </submittedName>
</protein>
<reference evidence="1 2" key="1">
    <citation type="submission" date="2020-07" db="EMBL/GenBank/DDBJ databases">
        <title>Sequencing the genomes of 1000 actinobacteria strains.</title>
        <authorList>
            <person name="Klenk H.-P."/>
        </authorList>
    </citation>
    <scope>NUCLEOTIDE SEQUENCE [LARGE SCALE GENOMIC DNA]</scope>
    <source>
        <strain evidence="1 2">DSM 26341</strain>
    </source>
</reference>
<name>A0A7Z0D0Z8_9MICO</name>
<evidence type="ECO:0000313" key="1">
    <source>
        <dbReference type="EMBL" id="NYI66098.1"/>
    </source>
</evidence>
<sequence>MGNAFMKSDATRNCVRCGRQYRESDDDAGRWNVDFNAGYATALVCPRCQTNTESLGAEIDSIELEGAGTADWNTLSDENRSDIILQVIEQRARTVIADHKDKAQMAGDTEVAFNLEAWAAEAIDGAHFFDGQPETVQAEARAAAASVIRQMLNLDEIGY</sequence>
<dbReference type="EMBL" id="JACBZP010000001">
    <property type="protein sequence ID" value="NYI66098.1"/>
    <property type="molecule type" value="Genomic_DNA"/>
</dbReference>
<dbReference type="RefSeq" id="WP_179425225.1">
    <property type="nucleotide sequence ID" value="NZ_JACBZP010000001.1"/>
</dbReference>
<dbReference type="AlphaFoldDB" id="A0A7Z0D0Z8"/>
<evidence type="ECO:0000313" key="2">
    <source>
        <dbReference type="Proteomes" id="UP000539111"/>
    </source>
</evidence>
<organism evidence="1 2">
    <name type="scientific">Spelaeicoccus albus</name>
    <dbReference type="NCBI Taxonomy" id="1280376"/>
    <lineage>
        <taxon>Bacteria</taxon>
        <taxon>Bacillati</taxon>
        <taxon>Actinomycetota</taxon>
        <taxon>Actinomycetes</taxon>
        <taxon>Micrococcales</taxon>
        <taxon>Brevibacteriaceae</taxon>
        <taxon>Spelaeicoccus</taxon>
    </lineage>
</organism>
<comment type="caution">
    <text evidence="1">The sequence shown here is derived from an EMBL/GenBank/DDBJ whole genome shotgun (WGS) entry which is preliminary data.</text>
</comment>
<proteinExistence type="predicted"/>
<accession>A0A7Z0D0Z8</accession>
<dbReference type="Proteomes" id="UP000539111">
    <property type="component" value="Unassembled WGS sequence"/>
</dbReference>
<keyword evidence="2" id="KW-1185">Reference proteome</keyword>